<dbReference type="GO" id="GO:0031293">
    <property type="term" value="P:membrane protein intracellular domain proteolysis"/>
    <property type="evidence" value="ECO:0007669"/>
    <property type="project" value="TreeGrafter"/>
</dbReference>
<dbReference type="InterPro" id="IPR008915">
    <property type="entry name" value="Peptidase_M50"/>
</dbReference>
<keyword evidence="2 6" id="KW-0812">Transmembrane</keyword>
<evidence type="ECO:0000256" key="1">
    <source>
        <dbReference type="ARBA" id="ARBA00004127"/>
    </source>
</evidence>
<evidence type="ECO:0000256" key="4">
    <source>
        <dbReference type="ARBA" id="ARBA00023136"/>
    </source>
</evidence>
<dbReference type="GO" id="GO:1905897">
    <property type="term" value="P:regulation of response to endoplasmic reticulum stress"/>
    <property type="evidence" value="ECO:0007669"/>
    <property type="project" value="TreeGrafter"/>
</dbReference>
<dbReference type="Proteomes" id="UP000717585">
    <property type="component" value="Unassembled WGS sequence"/>
</dbReference>
<protein>
    <recommendedName>
        <fullName evidence="5">Endopeptidase S2P</fullName>
    </recommendedName>
</protein>
<keyword evidence="3 6" id="KW-1133">Transmembrane helix</keyword>
<dbReference type="GO" id="GO:0005737">
    <property type="term" value="C:cytoplasm"/>
    <property type="evidence" value="ECO:0007669"/>
    <property type="project" value="TreeGrafter"/>
</dbReference>
<feature type="transmembrane region" description="Helical" evidence="6">
    <location>
        <begin position="103"/>
        <end position="122"/>
    </location>
</feature>
<evidence type="ECO:0000313" key="8">
    <source>
        <dbReference type="EMBL" id="KAG9392149.1"/>
    </source>
</evidence>
<feature type="domain" description="Peptidase M50" evidence="7">
    <location>
        <begin position="117"/>
        <end position="458"/>
    </location>
</feature>
<dbReference type="InterPro" id="IPR001193">
    <property type="entry name" value="MBTPS2"/>
</dbReference>
<dbReference type="GO" id="GO:0012505">
    <property type="term" value="C:endomembrane system"/>
    <property type="evidence" value="ECO:0007669"/>
    <property type="project" value="UniProtKB-SubCell"/>
</dbReference>
<dbReference type="GO" id="GO:0016020">
    <property type="term" value="C:membrane"/>
    <property type="evidence" value="ECO:0007669"/>
    <property type="project" value="InterPro"/>
</dbReference>
<dbReference type="Pfam" id="PF02163">
    <property type="entry name" value="Peptidase_M50"/>
    <property type="match status" value="1"/>
</dbReference>
<comment type="caution">
    <text evidence="8">The sequence shown here is derived from an EMBL/GenBank/DDBJ whole genome shotgun (WGS) entry which is preliminary data.</text>
</comment>
<evidence type="ECO:0000259" key="7">
    <source>
        <dbReference type="Pfam" id="PF02163"/>
    </source>
</evidence>
<organism evidence="8 9">
    <name type="scientific">Carpediemonas membranifera</name>
    <dbReference type="NCBI Taxonomy" id="201153"/>
    <lineage>
        <taxon>Eukaryota</taxon>
        <taxon>Metamonada</taxon>
        <taxon>Carpediemonas-like organisms</taxon>
        <taxon>Carpediemonas</taxon>
    </lineage>
</organism>
<feature type="transmembrane region" description="Helical" evidence="6">
    <location>
        <begin position="55"/>
        <end position="82"/>
    </location>
</feature>
<dbReference type="PANTHER" id="PTHR13325:SF3">
    <property type="entry name" value="MEMBRANE-BOUND TRANSCRIPTION FACTOR SITE-2 PROTEASE"/>
    <property type="match status" value="1"/>
</dbReference>
<evidence type="ECO:0000256" key="3">
    <source>
        <dbReference type="ARBA" id="ARBA00022989"/>
    </source>
</evidence>
<keyword evidence="9" id="KW-1185">Reference proteome</keyword>
<proteinExistence type="predicted"/>
<dbReference type="CDD" id="cd05709">
    <property type="entry name" value="S2P-M50"/>
    <property type="match status" value="1"/>
</dbReference>
<evidence type="ECO:0000256" key="2">
    <source>
        <dbReference type="ARBA" id="ARBA00022692"/>
    </source>
</evidence>
<dbReference type="GO" id="GO:0004222">
    <property type="term" value="F:metalloendopeptidase activity"/>
    <property type="evidence" value="ECO:0007669"/>
    <property type="project" value="InterPro"/>
</dbReference>
<evidence type="ECO:0000256" key="5">
    <source>
        <dbReference type="ARBA" id="ARBA00032658"/>
    </source>
</evidence>
<name>A0A8J6B1A4_9EUKA</name>
<accession>A0A8J6B1A4</accession>
<keyword evidence="4 6" id="KW-0472">Membrane</keyword>
<dbReference type="PANTHER" id="PTHR13325">
    <property type="entry name" value="PROTEASE M50 MEMBRANE-BOUND TRANSCRIPTION FACTOR SITE 2 PROTEASE"/>
    <property type="match status" value="1"/>
</dbReference>
<dbReference type="EMBL" id="JAHDYR010000038">
    <property type="protein sequence ID" value="KAG9392149.1"/>
    <property type="molecule type" value="Genomic_DNA"/>
</dbReference>
<reference evidence="8" key="1">
    <citation type="submission" date="2021-05" db="EMBL/GenBank/DDBJ databases">
        <title>A free-living protist that lacks canonical eukaryotic 1 DNA replication and segregation systems.</title>
        <authorList>
            <person name="Salas-Leiva D.E."/>
            <person name="Tromer E.C."/>
            <person name="Curtis B.A."/>
            <person name="Jerlstrom-Hultqvist J."/>
            <person name="Kolisko M."/>
            <person name="Yi Z."/>
            <person name="Salas-Leiva J.S."/>
            <person name="Gallot-Lavallee L."/>
            <person name="Kops G.J.P.L."/>
            <person name="Archibald J.M."/>
            <person name="Simpson A.G.B."/>
            <person name="Roger A.J."/>
        </authorList>
    </citation>
    <scope>NUCLEOTIDE SEQUENCE</scope>
    <source>
        <strain evidence="8">BICM</strain>
    </source>
</reference>
<comment type="subcellular location">
    <subcellularLocation>
        <location evidence="1">Endomembrane system</location>
        <topology evidence="1">Multi-pass membrane protein</topology>
    </subcellularLocation>
</comment>
<gene>
    <name evidence="8" type="ORF">J8273_5128</name>
</gene>
<sequence>MSLILLLLTPAETKGVFGAWLDRHGLSFQPLKIKYTRKLQQSAPDAKLSLFQRALALPFALLGLVVHALVMASPVLVWWYIILSFKDSARDRPLLYIPSGGDIGPGTLLVFSVAAGVIALILHELGHYLALRSTGAHASSISLTLCPAGPVMSVGVPPTINTRPVAQQTRVIAAGVGVNLVLALMCWHVLRSPTALPTLLSPLFTLNGGVTIVSAPVDMLELGGAVSFLPGQVITSLGAMPIMSTADLQDAVNKVADEMAARGDVSSRAFRPVVSGGICVQDKEIVAKIPDGSLIPLDLREYMHLWTNDTAAGEYEHVFLSPGTASYTELCNYNTTCIRVAGSFNEIYRCVYPPHVNGVFIPVHAYTLDSRNTKVHHKFFAAAKLDCLVEELQVSPFVSKYHWASPSIAHIAQSAIELFYIANQGITVLNTLPLFRGTDGWRLLRLLGKKCRSKSRPSTQPTESREVAQEMTLTAAPQHTVVEYAVMFLQHFIQTADRVGAAVVLVASARRGACEAGLG</sequence>
<evidence type="ECO:0000256" key="6">
    <source>
        <dbReference type="SAM" id="Phobius"/>
    </source>
</evidence>
<feature type="transmembrane region" description="Helical" evidence="6">
    <location>
        <begin position="171"/>
        <end position="190"/>
    </location>
</feature>
<evidence type="ECO:0000313" key="9">
    <source>
        <dbReference type="Proteomes" id="UP000717585"/>
    </source>
</evidence>
<dbReference type="AlphaFoldDB" id="A0A8J6B1A4"/>